<keyword evidence="2" id="KW-0812">Transmembrane</keyword>
<proteinExistence type="predicted"/>
<evidence type="ECO:0000256" key="1">
    <source>
        <dbReference type="SAM" id="MobiDB-lite"/>
    </source>
</evidence>
<dbReference type="Proteomes" id="UP001178148">
    <property type="component" value="Unassembled WGS sequence"/>
</dbReference>
<keyword evidence="2" id="KW-1133">Transmembrane helix</keyword>
<reference evidence="3 4" key="1">
    <citation type="journal article" date="2023" name="bioRxiv">
        <title>An intranuclear bacterial parasite of deep-sea mussels expresses apoptosis inhibitors acquired from its host.</title>
        <authorList>
            <person name="Gonzalez Porras M.A."/>
            <person name="Assie A."/>
            <person name="Tietjen M."/>
            <person name="Violette M."/>
            <person name="Kleiner M."/>
            <person name="Gruber-Vodicka H."/>
            <person name="Dubilier N."/>
            <person name="Leisch N."/>
        </authorList>
    </citation>
    <scope>NUCLEOTIDE SEQUENCE [LARGE SCALE GENOMIC DNA]</scope>
    <source>
        <strain evidence="3">IAP13</strain>
    </source>
</reference>
<gene>
    <name evidence="3" type="ORF">QS748_09785</name>
</gene>
<keyword evidence="2" id="KW-0472">Membrane</keyword>
<evidence type="ECO:0000256" key="2">
    <source>
        <dbReference type="SAM" id="Phobius"/>
    </source>
</evidence>
<name>A0AA90P1Q1_9GAMM</name>
<sequence length="2198" mass="252226">MFLTRTGIKIIMRIRYMVLFLSIFYLVPAYAVVDNTLPLRMQSLTLEERANNSTNCTHQENIDQSDLEKKTDTTYCDERTQTSSKESKTICKWLLASKAKTICILGVPVAVIVSAMAGVSLACHSIVTPPVQLHLQRAKRFKSSADQKETDQKATDQKATDQEEAGQVAIDQEKIDLKRYNRNLEFLLASHNWDNEWLNAHHLQSAKRFKRSADPEETDKKATDKKATDQKAIDPKATDQEEAGQVAIDQKKIDLKRHNRNLEFLLASHNWDNKWLNAHQLMSAVTEYKAGILCYQNNWLLSKLKNLNDLSSRVSKDIQINNEYDSIKFGFLAELQMSISSSINQVSELLQHPNVEYSEKILLEVKQNDMILAGRFDYINEIDFKGSVILDGWEEFQNSNFIDVDKPGDPIAMDLCSNPFEFMKDNMVLLSNSLRNKKDTQFSDNLKLIKGDGNIYFLAEDASGDESGTFSGGWLSSSSSQGDDIVKYIDIPKASLKKIFIFTEILTIGSVYVTDYNEKFYRVFLDSRSGLQHDYVNVVSRITSMDYKKTSSDVEVANIIMFFDAKGWHTVLNSRKPRHVSKRSVQNSLQTGRQRRSPNDGIKKIPQWVKWTGENFGNVKRGYKNHPLLQKDMLSIMKEQKGSPGAVNRPMLANEMKYRTVLHSGALSRSYMSYVSKPGRAIVLTYGKNYHSSLLVFDSRQGGPVLLSSGDDEFRRTFTQGTKKLLTMNAELGVKNQLYSMGVKRDNVVRLNGLDTDAMVDTWENTVQKKRYTLLKQNCAKSVRDVLISGTKPYMRTHQDGSLRTTFKNDKIRMLPKDTAKLAGEIKILIDEKPKRQEKVLAKMHKNEKHIFNTKKFVEPNAQKRSSLYNSKSRSSLNLYTRKDVSRIRRLVQSYPQSSRSVYRTKVPVKLESFSYYKKEQRQTKMNTFKQTIMRRSRLLNSGLSKIKTRIGTGMLKHGGKVFGAAGAAGAIILGTLQEVHIFVKNHLMYNDFSEHDKNMYREYLTITGITSFIPMVGTIVRGFLSCGAVDCVTKENARENNNLRYSQIVNVLSDGKSMFMPSVIRDDIAMVMTVPLKSFHKMYIADGKTYEMHATPVREENGFSKNLELTSPFEQKHMEGKQWVFVVIEHIELNGSITKNIVCAGVNGQLLQSNLEKFEQTKEGLSSNYDMVSYNIKKWMYPIYTVEERREYWDEIYFKTIKCNVGSRISYCIKNPLYSEKDGWARIWKEINESKKEQKDYIINMRNKYDLNAHEEDFFGHYNKLELDLTKIENSDYHDVNKVSDYDYIKHCSALIDMIVHGINSVESLISYTDDAEGFVSRRYTAQDMKKRIKLPVRTISVADFKHTVDSLDERFEFFAEAYDMMFWYNKPKRLESIILEKGERFYDNPYAIVKNKIKKFEYMGSPFGSAPSSYSKYLDLLTLSENDITPGLLTLSKNDIGLEALSVASETLVPRAFFSFESISDSDKRGYFDFSLQHIKPCLGYMDSEGNIYRYTPSYDAQVGPLADSINVNIEIRRHRCDHIEYYQDSLSWVTLDPQPTVVRNQYKNKYLEIKGLHKAGLYSLKTTEGKSYNFMLSANDLESTRPSMLSMNAGFCLLAGDQRYMSVVDLIARMRNQFGRDLNVIRYYHDVNKKMFIPYQLGILNDLVSAASFEDGMSYMRRLCDFFSGVHEPTNEHVQALEMMLDLPLLNNYDFSDNIQALVDFIKRNATEKDDVEIKSITNSLDSLDLTTRSTSMQDDDYNAKKTNPKARKVRSVETIVGASSLSNTNIEAESPESLRSTIEHTPIHMETSSDKDGDAADEHAWSSADEEAQRDHKSRSSEGNMNRYYVAGGVIVALAASNFNNLDDSQEFNDLKEIKVKKTDDKLSWLELSHISPERTFCSSENVEKKQMLVLNWHLHRMANLEEVNKLIRRSTHVLDKDSGLMVSQEWAGFFGSKRARESFFSDIVAMGYTISSKDDIEVIVDCIDELPWYLQDEVKYCTIREVLKYFVPTRKLSTFINSYLPKLSELQVTEKGIELGDDRKFLVGNAPWFAVMNRMYSIDWFEENISDRDSSRLFADLSSKGFDFSRWFGFLLGDTEFDKRHKERYPAMNHVFADIISHNHNIKISEICNPDEITEKWLIDIGVYAEVNGYLNSQVIVPKNIFSVPRNALGISDTVDSIIILDPIFDDTLSDTQCDCNIIYVRDKSTLDE</sequence>
<feature type="transmembrane region" description="Helical" evidence="2">
    <location>
        <begin position="962"/>
        <end position="984"/>
    </location>
</feature>
<keyword evidence="4" id="KW-1185">Reference proteome</keyword>
<evidence type="ECO:0000313" key="3">
    <source>
        <dbReference type="EMBL" id="MDP0589451.1"/>
    </source>
</evidence>
<feature type="compositionally biased region" description="Basic and acidic residues" evidence="1">
    <location>
        <begin position="1815"/>
        <end position="1824"/>
    </location>
</feature>
<feature type="compositionally biased region" description="Polar residues" evidence="1">
    <location>
        <begin position="583"/>
        <end position="592"/>
    </location>
</feature>
<feature type="region of interest" description="Disordered" evidence="1">
    <location>
        <begin position="138"/>
        <end position="167"/>
    </location>
</feature>
<feature type="compositionally biased region" description="Basic and acidic residues" evidence="1">
    <location>
        <begin position="1793"/>
        <end position="1808"/>
    </location>
</feature>
<feature type="compositionally biased region" description="Basic and acidic residues" evidence="1">
    <location>
        <begin position="143"/>
        <end position="161"/>
    </location>
</feature>
<feature type="region of interest" description="Disordered" evidence="1">
    <location>
        <begin position="1793"/>
        <end position="1827"/>
    </location>
</feature>
<evidence type="ECO:0000313" key="4">
    <source>
        <dbReference type="Proteomes" id="UP001178148"/>
    </source>
</evidence>
<feature type="transmembrane region" description="Helical" evidence="2">
    <location>
        <begin position="1004"/>
        <end position="1025"/>
    </location>
</feature>
<accession>A0AA90P1Q1</accession>
<feature type="region of interest" description="Disordered" evidence="1">
    <location>
        <begin position="206"/>
        <end position="245"/>
    </location>
</feature>
<dbReference type="EMBL" id="JASXSV010000014">
    <property type="protein sequence ID" value="MDP0589451.1"/>
    <property type="molecule type" value="Genomic_DNA"/>
</dbReference>
<organism evidence="3 4">
    <name type="scientific">Candidatus Endonucleibacter bathymodioli</name>
    <dbReference type="NCBI Taxonomy" id="539814"/>
    <lineage>
        <taxon>Bacteria</taxon>
        <taxon>Pseudomonadati</taxon>
        <taxon>Pseudomonadota</taxon>
        <taxon>Gammaproteobacteria</taxon>
        <taxon>Oceanospirillales</taxon>
        <taxon>Endozoicomonadaceae</taxon>
        <taxon>Candidatus Endonucleibacter</taxon>
    </lineage>
</organism>
<protein>
    <submittedName>
        <fullName evidence="3">Uncharacterized protein</fullName>
    </submittedName>
</protein>
<comment type="caution">
    <text evidence="3">The sequence shown here is derived from an EMBL/GenBank/DDBJ whole genome shotgun (WGS) entry which is preliminary data.</text>
</comment>
<feature type="region of interest" description="Disordered" evidence="1">
    <location>
        <begin position="577"/>
        <end position="601"/>
    </location>
</feature>
<feature type="compositionally biased region" description="Basic and acidic residues" evidence="1">
    <location>
        <begin position="211"/>
        <end position="239"/>
    </location>
</feature>